<dbReference type="PANTHER" id="PTHR43856">
    <property type="entry name" value="CARDIOLIPIN HYDROLASE"/>
    <property type="match status" value="1"/>
</dbReference>
<comment type="caution">
    <text evidence="8">The sequence shown here is derived from an EMBL/GenBank/DDBJ whole genome shotgun (WGS) entry which is preliminary data.</text>
</comment>
<name>A0ABP6QP18_9ACTN</name>
<evidence type="ECO:0000256" key="6">
    <source>
        <dbReference type="ARBA" id="ARBA00023098"/>
    </source>
</evidence>
<proteinExistence type="inferred from homology"/>
<dbReference type="InterPro" id="IPR025202">
    <property type="entry name" value="PLD-like_dom"/>
</dbReference>
<accession>A0ABP6QP18</accession>
<feature type="domain" description="Phospholipase D-like" evidence="7">
    <location>
        <begin position="41"/>
        <end position="182"/>
    </location>
</feature>
<keyword evidence="5" id="KW-0442">Lipid degradation</keyword>
<keyword evidence="4" id="KW-0378">Hydrolase</keyword>
<evidence type="ECO:0000259" key="7">
    <source>
        <dbReference type="Pfam" id="PF13091"/>
    </source>
</evidence>
<protein>
    <recommendedName>
        <fullName evidence="3">phospholipase D</fullName>
        <ecNumber evidence="3">3.1.4.4</ecNumber>
    </recommendedName>
</protein>
<dbReference type="PANTHER" id="PTHR43856:SF1">
    <property type="entry name" value="MITOCHONDRIAL CARDIOLIPIN HYDROLASE"/>
    <property type="match status" value="1"/>
</dbReference>
<comment type="similarity">
    <text evidence="2">Belongs to the phospholipase D family.</text>
</comment>
<evidence type="ECO:0000313" key="9">
    <source>
        <dbReference type="Proteomes" id="UP001501237"/>
    </source>
</evidence>
<sequence>MSLAAPVEAAAAKKIKSGIVFNDPRTRAGATKVENAIVSVIKGAPGGSKIRMSMYQFTDAYIVANALIAAKKRGVDVRIIADHTSLDRWRAGGKTTAYEKVAAAVGGKAKTCPAGRGCVGKQMNHNKFFLFSRSRGSKNVVIQTSQNLMQTGGLTTDWNDAVVLADNPGAYNAYNRYFNALWAGKSNLNIWKTLGGPANGAGVTVQFFPKASGDPVAGMLNKVSCTWVDYGGGKHPTEVRMAMSDINVQREWVLSALTKLKKKGCVVEVLTTIDTRKAPEQAVLNVLRAGGITTDYADPNRTQNLMHSKYILVKGRVGKRTGFFIWTGSANMTFGALRSSDETMIQLKRVGTLKSAKIHALYLCNFRKARAFLYGQRISC</sequence>
<gene>
    <name evidence="8" type="ORF">GCM10010468_74660</name>
</gene>
<organism evidence="8 9">
    <name type="scientific">Actinocorallia longicatena</name>
    <dbReference type="NCBI Taxonomy" id="111803"/>
    <lineage>
        <taxon>Bacteria</taxon>
        <taxon>Bacillati</taxon>
        <taxon>Actinomycetota</taxon>
        <taxon>Actinomycetes</taxon>
        <taxon>Streptosporangiales</taxon>
        <taxon>Thermomonosporaceae</taxon>
        <taxon>Actinocorallia</taxon>
    </lineage>
</organism>
<keyword evidence="6" id="KW-0443">Lipid metabolism</keyword>
<dbReference type="InterPro" id="IPR051406">
    <property type="entry name" value="PLD_domain"/>
</dbReference>
<dbReference type="EC" id="3.1.4.4" evidence="3"/>
<evidence type="ECO:0000256" key="2">
    <source>
        <dbReference type="ARBA" id="ARBA00008664"/>
    </source>
</evidence>
<dbReference type="EMBL" id="BAAAUV010000036">
    <property type="protein sequence ID" value="GAA3238865.1"/>
    <property type="molecule type" value="Genomic_DNA"/>
</dbReference>
<evidence type="ECO:0000256" key="1">
    <source>
        <dbReference type="ARBA" id="ARBA00000798"/>
    </source>
</evidence>
<evidence type="ECO:0000256" key="4">
    <source>
        <dbReference type="ARBA" id="ARBA00022801"/>
    </source>
</evidence>
<evidence type="ECO:0000313" key="8">
    <source>
        <dbReference type="EMBL" id="GAA3238865.1"/>
    </source>
</evidence>
<feature type="domain" description="Phospholipase D-like" evidence="7">
    <location>
        <begin position="238"/>
        <end position="350"/>
    </location>
</feature>
<dbReference type="Pfam" id="PF13091">
    <property type="entry name" value="PLDc_2"/>
    <property type="match status" value="2"/>
</dbReference>
<dbReference type="SUPFAM" id="SSF56024">
    <property type="entry name" value="Phospholipase D/nuclease"/>
    <property type="match status" value="2"/>
</dbReference>
<dbReference type="Gene3D" id="3.30.870.10">
    <property type="entry name" value="Endonuclease Chain A"/>
    <property type="match status" value="2"/>
</dbReference>
<evidence type="ECO:0000256" key="3">
    <source>
        <dbReference type="ARBA" id="ARBA00012027"/>
    </source>
</evidence>
<comment type="catalytic activity">
    <reaction evidence="1">
        <text>a 1,2-diacyl-sn-glycero-3-phosphocholine + H2O = a 1,2-diacyl-sn-glycero-3-phosphate + choline + H(+)</text>
        <dbReference type="Rhea" id="RHEA:14445"/>
        <dbReference type="ChEBI" id="CHEBI:15354"/>
        <dbReference type="ChEBI" id="CHEBI:15377"/>
        <dbReference type="ChEBI" id="CHEBI:15378"/>
        <dbReference type="ChEBI" id="CHEBI:57643"/>
        <dbReference type="ChEBI" id="CHEBI:58608"/>
        <dbReference type="EC" id="3.1.4.4"/>
    </reaction>
</comment>
<dbReference type="Proteomes" id="UP001501237">
    <property type="component" value="Unassembled WGS sequence"/>
</dbReference>
<keyword evidence="9" id="KW-1185">Reference proteome</keyword>
<evidence type="ECO:0000256" key="5">
    <source>
        <dbReference type="ARBA" id="ARBA00022963"/>
    </source>
</evidence>
<reference evidence="9" key="1">
    <citation type="journal article" date="2019" name="Int. J. Syst. Evol. Microbiol.">
        <title>The Global Catalogue of Microorganisms (GCM) 10K type strain sequencing project: providing services to taxonomists for standard genome sequencing and annotation.</title>
        <authorList>
            <consortium name="The Broad Institute Genomics Platform"/>
            <consortium name="The Broad Institute Genome Sequencing Center for Infectious Disease"/>
            <person name="Wu L."/>
            <person name="Ma J."/>
        </authorList>
    </citation>
    <scope>NUCLEOTIDE SEQUENCE [LARGE SCALE GENOMIC DNA]</scope>
    <source>
        <strain evidence="9">JCM 9377</strain>
    </source>
</reference>